<sequence length="313" mass="36251">MSRLIFGRGNGKISEMNKKILDHYLEFSTYTFPGLYLEKLKNDLPNNIREIGLLIRKNFIHRTTLVTGNTGTNADLRFGDTTKIPWWRQPEDDILATASAMLAELYRRNNRGFTIDREIKDKLVLTCRFTAIMMASILKSKSIPARVRAGNASYFDEGELESISTDHWINQYWNEKENRWVTIDVDGSLSLNQNFDPYDVPNGKFDFPADAWLGIRSGKLDPKHFHNASGVYGTIVVLWSLFYDFHSLMNNEIIYNHGSIYGNPKRFEKLTLQELKKIDNLALLMQNPDENFDELVKIWENEKDFRLLQGGLL</sequence>
<dbReference type="STRING" id="1802661.A2649_00420"/>
<dbReference type="SUPFAM" id="SSF54001">
    <property type="entry name" value="Cysteine proteinases"/>
    <property type="match status" value="1"/>
</dbReference>
<gene>
    <name evidence="1" type="ORF">A2649_00420</name>
</gene>
<accession>A0A1F8ECI6</accession>
<organism evidence="1 2">
    <name type="scientific">Candidatus Yanofskybacteria bacterium RIFCSPHIGHO2_01_FULL_41_26</name>
    <dbReference type="NCBI Taxonomy" id="1802661"/>
    <lineage>
        <taxon>Bacteria</taxon>
        <taxon>Candidatus Yanofskyibacteriota</taxon>
    </lineage>
</organism>
<dbReference type="Proteomes" id="UP000176893">
    <property type="component" value="Unassembled WGS sequence"/>
</dbReference>
<dbReference type="AlphaFoldDB" id="A0A1F8ECI6"/>
<dbReference type="EMBL" id="MGJB01000014">
    <property type="protein sequence ID" value="OGM98532.1"/>
    <property type="molecule type" value="Genomic_DNA"/>
</dbReference>
<proteinExistence type="predicted"/>
<name>A0A1F8ECI6_9BACT</name>
<evidence type="ECO:0008006" key="3">
    <source>
        <dbReference type="Google" id="ProtNLM"/>
    </source>
</evidence>
<dbReference type="InterPro" id="IPR038765">
    <property type="entry name" value="Papain-like_cys_pep_sf"/>
</dbReference>
<reference evidence="1 2" key="1">
    <citation type="journal article" date="2016" name="Nat. Commun.">
        <title>Thousands of microbial genomes shed light on interconnected biogeochemical processes in an aquifer system.</title>
        <authorList>
            <person name="Anantharaman K."/>
            <person name="Brown C.T."/>
            <person name="Hug L.A."/>
            <person name="Sharon I."/>
            <person name="Castelle C.J."/>
            <person name="Probst A.J."/>
            <person name="Thomas B.C."/>
            <person name="Singh A."/>
            <person name="Wilkins M.J."/>
            <person name="Karaoz U."/>
            <person name="Brodie E.L."/>
            <person name="Williams K.H."/>
            <person name="Hubbard S.S."/>
            <person name="Banfield J.F."/>
        </authorList>
    </citation>
    <scope>NUCLEOTIDE SEQUENCE [LARGE SCALE GENOMIC DNA]</scope>
</reference>
<protein>
    <recommendedName>
        <fullName evidence="3">Transglutaminase-like domain-containing protein</fullName>
    </recommendedName>
</protein>
<evidence type="ECO:0000313" key="2">
    <source>
        <dbReference type="Proteomes" id="UP000176893"/>
    </source>
</evidence>
<evidence type="ECO:0000313" key="1">
    <source>
        <dbReference type="EMBL" id="OGM98532.1"/>
    </source>
</evidence>
<comment type="caution">
    <text evidence="1">The sequence shown here is derived from an EMBL/GenBank/DDBJ whole genome shotgun (WGS) entry which is preliminary data.</text>
</comment>